<dbReference type="CDD" id="cd00093">
    <property type="entry name" value="HTH_XRE"/>
    <property type="match status" value="1"/>
</dbReference>
<name>A0AAU0F5B6_9FLAO</name>
<dbReference type="Proteomes" id="UP001432059">
    <property type="component" value="Chromosome"/>
</dbReference>
<dbReference type="AlphaFoldDB" id="A0AAU0F5B6"/>
<dbReference type="Gene3D" id="1.10.260.40">
    <property type="entry name" value="lambda repressor-like DNA-binding domains"/>
    <property type="match status" value="1"/>
</dbReference>
<dbReference type="PANTHER" id="PTHR46558:SF4">
    <property type="entry name" value="DNA-BIDING PHAGE PROTEIN"/>
    <property type="match status" value="1"/>
</dbReference>
<dbReference type="PANTHER" id="PTHR46558">
    <property type="entry name" value="TRACRIPTIONAL REGULATORY PROTEIN-RELATED-RELATED"/>
    <property type="match status" value="1"/>
</dbReference>
<dbReference type="KEGG" id="bpor:BPO_1920"/>
<dbReference type="InterPro" id="IPR001387">
    <property type="entry name" value="Cro/C1-type_HTH"/>
</dbReference>
<dbReference type="Pfam" id="PF01381">
    <property type="entry name" value="HTH_3"/>
    <property type="match status" value="1"/>
</dbReference>
<dbReference type="GO" id="GO:0003677">
    <property type="term" value="F:DNA binding"/>
    <property type="evidence" value="ECO:0007669"/>
    <property type="project" value="UniProtKB-KW"/>
</dbReference>
<keyword evidence="4" id="KW-1185">Reference proteome</keyword>
<dbReference type="EMBL" id="CP136426">
    <property type="protein sequence ID" value="WOC52567.1"/>
    <property type="molecule type" value="Genomic_DNA"/>
</dbReference>
<feature type="domain" description="HTH cro/C1-type" evidence="2">
    <location>
        <begin position="9"/>
        <end position="63"/>
    </location>
</feature>
<dbReference type="SMART" id="SM00530">
    <property type="entry name" value="HTH_XRE"/>
    <property type="match status" value="1"/>
</dbReference>
<dbReference type="SUPFAM" id="SSF47413">
    <property type="entry name" value="lambda repressor-like DNA-binding domains"/>
    <property type="match status" value="1"/>
</dbReference>
<gene>
    <name evidence="3" type="ORF">BPO_1920</name>
</gene>
<proteinExistence type="predicted"/>
<evidence type="ECO:0000313" key="4">
    <source>
        <dbReference type="Proteomes" id="UP001432059"/>
    </source>
</evidence>
<evidence type="ECO:0000256" key="1">
    <source>
        <dbReference type="ARBA" id="ARBA00023125"/>
    </source>
</evidence>
<dbReference type="RefSeq" id="WP_327983943.1">
    <property type="nucleotide sequence ID" value="NZ_CP136426.1"/>
</dbReference>
<keyword evidence="1" id="KW-0238">DNA-binding</keyword>
<evidence type="ECO:0000259" key="2">
    <source>
        <dbReference type="PROSITE" id="PS50943"/>
    </source>
</evidence>
<organism evidence="3 4">
    <name type="scientific">Bergeyella porcorum</name>
    <dbReference type="NCBI Taxonomy" id="1735111"/>
    <lineage>
        <taxon>Bacteria</taxon>
        <taxon>Pseudomonadati</taxon>
        <taxon>Bacteroidota</taxon>
        <taxon>Flavobacteriia</taxon>
        <taxon>Flavobacteriales</taxon>
        <taxon>Weeksellaceae</taxon>
        <taxon>Bergeyella</taxon>
    </lineage>
</organism>
<accession>A0AAU0F5B6</accession>
<dbReference type="PROSITE" id="PS50943">
    <property type="entry name" value="HTH_CROC1"/>
    <property type="match status" value="1"/>
</dbReference>
<dbReference type="InterPro" id="IPR010982">
    <property type="entry name" value="Lambda_DNA-bd_dom_sf"/>
</dbReference>
<evidence type="ECO:0000313" key="3">
    <source>
        <dbReference type="EMBL" id="WOC52567.1"/>
    </source>
</evidence>
<protein>
    <submittedName>
        <fullName evidence="3">Transcriptional regulator</fullName>
    </submittedName>
</protein>
<reference evidence="3" key="1">
    <citation type="submission" date="2023-10" db="EMBL/GenBank/DDBJ databases">
        <title>Characterization and whole genome sequencing of a novel strain of Bergeyella porcorum QD2021 isolated from pig.</title>
        <authorList>
            <person name="Liu G."/>
            <person name="Chen C."/>
            <person name="Han X."/>
        </authorList>
    </citation>
    <scope>NUCLEOTIDE SEQUENCE</scope>
    <source>
        <strain evidence="3">QD2021</strain>
    </source>
</reference>
<sequence length="119" mass="13942">MNDIISKNIRKFRELKGYSQEYMAHELDITQASYAKLENNSTKINVERLFTIAKVLEMDVADILELNKQTIFNQNNNINAFGNIDQFHQESKEIYEKLIQAKDEQIALLKSLLKNYIND</sequence>